<dbReference type="EMBL" id="QGDD01000009">
    <property type="protein sequence ID" value="PWN01522.1"/>
    <property type="molecule type" value="Genomic_DNA"/>
</dbReference>
<accession>A0A316TGK7</accession>
<comment type="caution">
    <text evidence="2">The sequence shown here is derived from an EMBL/GenBank/DDBJ whole genome shotgun (WGS) entry which is preliminary data.</text>
</comment>
<keyword evidence="1" id="KW-1133">Transmembrane helix</keyword>
<evidence type="ECO:0000313" key="2">
    <source>
        <dbReference type="EMBL" id="PWN01522.1"/>
    </source>
</evidence>
<dbReference type="Pfam" id="PF05437">
    <property type="entry name" value="AzlD"/>
    <property type="match status" value="1"/>
</dbReference>
<sequence length="102" mass="10101">MSALWVGVLAAAAGCYALKVAGLSVPRALVEHPVAERVAALIPVGLLAALVAVQVLADGRSLTVDARVLALGAAVVLLVVRAPFLVVVFGAAAVAALARLVG</sequence>
<keyword evidence="3" id="KW-1185">Reference proteome</keyword>
<keyword evidence="1" id="KW-0472">Membrane</keyword>
<feature type="transmembrane region" description="Helical" evidence="1">
    <location>
        <begin position="69"/>
        <end position="98"/>
    </location>
</feature>
<dbReference type="Proteomes" id="UP000245507">
    <property type="component" value="Unassembled WGS sequence"/>
</dbReference>
<name>A0A316TGK7_9ACTN</name>
<dbReference type="InterPro" id="IPR008407">
    <property type="entry name" value="Brnchd-chn_aa_trnsp_AzlD"/>
</dbReference>
<evidence type="ECO:0000313" key="3">
    <source>
        <dbReference type="Proteomes" id="UP000245507"/>
    </source>
</evidence>
<keyword evidence="1" id="KW-0812">Transmembrane</keyword>
<proteinExistence type="predicted"/>
<protein>
    <submittedName>
        <fullName evidence="2">Branched-chain amino acid transporter AzlD</fullName>
    </submittedName>
</protein>
<reference evidence="2 3" key="1">
    <citation type="submission" date="2018-05" db="EMBL/GenBank/DDBJ databases">
        <title>Nocardioides silvaticus genome.</title>
        <authorList>
            <person name="Li C."/>
            <person name="Wang G."/>
        </authorList>
    </citation>
    <scope>NUCLEOTIDE SEQUENCE [LARGE SCALE GENOMIC DNA]</scope>
    <source>
        <strain evidence="2 3">CCTCC AB 2018079</strain>
    </source>
</reference>
<feature type="transmembrane region" description="Helical" evidence="1">
    <location>
        <begin position="38"/>
        <end position="57"/>
    </location>
</feature>
<organism evidence="2 3">
    <name type="scientific">Nocardioides silvaticus</name>
    <dbReference type="NCBI Taxonomy" id="2201891"/>
    <lineage>
        <taxon>Bacteria</taxon>
        <taxon>Bacillati</taxon>
        <taxon>Actinomycetota</taxon>
        <taxon>Actinomycetes</taxon>
        <taxon>Propionibacteriales</taxon>
        <taxon>Nocardioidaceae</taxon>
        <taxon>Nocardioides</taxon>
    </lineage>
</organism>
<dbReference type="AlphaFoldDB" id="A0A316TGK7"/>
<evidence type="ECO:0000256" key="1">
    <source>
        <dbReference type="SAM" id="Phobius"/>
    </source>
</evidence>
<dbReference type="RefSeq" id="WP_109696471.1">
    <property type="nucleotide sequence ID" value="NZ_QGDD01000009.1"/>
</dbReference>
<gene>
    <name evidence="2" type="ORF">DJ010_18435</name>
</gene>